<feature type="signal peptide" evidence="3">
    <location>
        <begin position="1"/>
        <end position="23"/>
    </location>
</feature>
<evidence type="ECO:0000256" key="2">
    <source>
        <dbReference type="ARBA" id="ARBA00007639"/>
    </source>
</evidence>
<dbReference type="PANTHER" id="PTHR30036:SF7">
    <property type="entry name" value="ABC TRANSPORTER PERIPLASMIC-BINDING PROTEIN YPHF"/>
    <property type="match status" value="1"/>
</dbReference>
<evidence type="ECO:0000313" key="6">
    <source>
        <dbReference type="Proteomes" id="UP001596266"/>
    </source>
</evidence>
<proteinExistence type="inferred from homology"/>
<organism evidence="5 6">
    <name type="scientific">Luteococcus sanguinis</name>
    <dbReference type="NCBI Taxonomy" id="174038"/>
    <lineage>
        <taxon>Bacteria</taxon>
        <taxon>Bacillati</taxon>
        <taxon>Actinomycetota</taxon>
        <taxon>Actinomycetes</taxon>
        <taxon>Propionibacteriales</taxon>
        <taxon>Propionibacteriaceae</taxon>
        <taxon>Luteococcus</taxon>
    </lineage>
</organism>
<sequence length="331" mass="34105">MTPLRPRPALLVPALLVPALVLAGCSATGGRSSAEASATADGGCATTTMKVTMVTHSAPGDDFWDLVRKGAEDAAKKDCIDFEYQASPEGAEQASLVQAAIDKKVDGIAVTLSKPDQMSAEVKKAVAADIPVTALNGGVDVWQGLGVAGFFGQEDRVAGEKTGERLKADGAKHVLCILHEQGNVGNDSRCAGVKATLPGTETLYVNGADMTDVSSKITGKLQQDKSIDYVLGLKAAVALTAVDSVKEAGSSAKIATFDTNAELVSAIKDGSVQFAVDQQPYLQGYLAVDALWLYKTNGDTIGGGTATLTGPAFVDKTNVAAIEKFAAAGKR</sequence>
<feature type="chain" id="PRO_5046439553" evidence="3">
    <location>
        <begin position="24"/>
        <end position="331"/>
    </location>
</feature>
<evidence type="ECO:0000313" key="5">
    <source>
        <dbReference type="EMBL" id="MFC6396683.1"/>
    </source>
</evidence>
<reference evidence="6" key="1">
    <citation type="journal article" date="2019" name="Int. J. Syst. Evol. Microbiol.">
        <title>The Global Catalogue of Microorganisms (GCM) 10K type strain sequencing project: providing services to taxonomists for standard genome sequencing and annotation.</title>
        <authorList>
            <consortium name="The Broad Institute Genomics Platform"/>
            <consortium name="The Broad Institute Genome Sequencing Center for Infectious Disease"/>
            <person name="Wu L."/>
            <person name="Ma J."/>
        </authorList>
    </citation>
    <scope>NUCLEOTIDE SEQUENCE [LARGE SCALE GENOMIC DNA]</scope>
    <source>
        <strain evidence="6">CGMCC 1.15277</strain>
    </source>
</reference>
<dbReference type="SUPFAM" id="SSF53822">
    <property type="entry name" value="Periplasmic binding protein-like I"/>
    <property type="match status" value="1"/>
</dbReference>
<dbReference type="RefSeq" id="WP_343884331.1">
    <property type="nucleotide sequence ID" value="NZ_BAAAKI010000001.1"/>
</dbReference>
<dbReference type="PANTHER" id="PTHR30036">
    <property type="entry name" value="D-XYLOSE-BINDING PERIPLASMIC PROTEIN"/>
    <property type="match status" value="1"/>
</dbReference>
<dbReference type="InterPro" id="IPR028082">
    <property type="entry name" value="Peripla_BP_I"/>
</dbReference>
<dbReference type="EMBL" id="JBHSUA010000015">
    <property type="protein sequence ID" value="MFC6396683.1"/>
    <property type="molecule type" value="Genomic_DNA"/>
</dbReference>
<comment type="subcellular location">
    <subcellularLocation>
        <location evidence="1">Cell envelope</location>
    </subcellularLocation>
</comment>
<keyword evidence="6" id="KW-1185">Reference proteome</keyword>
<dbReference type="PROSITE" id="PS51257">
    <property type="entry name" value="PROKAR_LIPOPROTEIN"/>
    <property type="match status" value="1"/>
</dbReference>
<gene>
    <name evidence="5" type="ORF">ACFP57_06745</name>
</gene>
<comment type="caution">
    <text evidence="5">The sequence shown here is derived from an EMBL/GenBank/DDBJ whole genome shotgun (WGS) entry which is preliminary data.</text>
</comment>
<feature type="domain" description="Periplasmic binding protein" evidence="4">
    <location>
        <begin position="58"/>
        <end position="294"/>
    </location>
</feature>
<dbReference type="Gene3D" id="3.40.50.2300">
    <property type="match status" value="2"/>
</dbReference>
<protein>
    <submittedName>
        <fullName evidence="5">Substrate-binding domain-containing protein</fullName>
    </submittedName>
</protein>
<evidence type="ECO:0000256" key="3">
    <source>
        <dbReference type="SAM" id="SignalP"/>
    </source>
</evidence>
<dbReference type="InterPro" id="IPR025997">
    <property type="entry name" value="SBP_2_dom"/>
</dbReference>
<dbReference type="Pfam" id="PF13407">
    <property type="entry name" value="Peripla_BP_4"/>
    <property type="match status" value="1"/>
</dbReference>
<name>A0ABW1WZL2_9ACTN</name>
<keyword evidence="3" id="KW-0732">Signal</keyword>
<evidence type="ECO:0000259" key="4">
    <source>
        <dbReference type="Pfam" id="PF13407"/>
    </source>
</evidence>
<comment type="similarity">
    <text evidence="2">Belongs to the bacterial solute-binding protein 2 family.</text>
</comment>
<evidence type="ECO:0000256" key="1">
    <source>
        <dbReference type="ARBA" id="ARBA00004196"/>
    </source>
</evidence>
<dbReference type="InterPro" id="IPR050555">
    <property type="entry name" value="Bact_Solute-Bind_Prot2"/>
</dbReference>
<dbReference type="Proteomes" id="UP001596266">
    <property type="component" value="Unassembled WGS sequence"/>
</dbReference>
<accession>A0ABW1WZL2</accession>